<dbReference type="GO" id="GO:0005816">
    <property type="term" value="C:spindle pole body"/>
    <property type="evidence" value="ECO:0007669"/>
    <property type="project" value="TreeGrafter"/>
</dbReference>
<evidence type="ECO:0000256" key="7">
    <source>
        <dbReference type="ARBA" id="ARBA00022927"/>
    </source>
</evidence>
<dbReference type="Pfam" id="PF09531">
    <property type="entry name" value="Ndc1_Nup"/>
    <property type="match status" value="1"/>
</dbReference>
<dbReference type="EMBL" id="WOWK01000005">
    <property type="protein sequence ID" value="KAF0331036.1"/>
    <property type="molecule type" value="Genomic_DNA"/>
</dbReference>
<keyword evidence="4" id="KW-0813">Transport</keyword>
<dbReference type="GO" id="GO:0070631">
    <property type="term" value="P:spindle pole body localization"/>
    <property type="evidence" value="ECO:0007669"/>
    <property type="project" value="TreeGrafter"/>
</dbReference>
<keyword evidence="7" id="KW-0653">Protein transport</keyword>
<accession>A0A8H3WLX9</accession>
<dbReference type="Proteomes" id="UP000434172">
    <property type="component" value="Unassembled WGS sequence"/>
</dbReference>
<evidence type="ECO:0000256" key="14">
    <source>
        <dbReference type="SAM" id="Phobius"/>
    </source>
</evidence>
<gene>
    <name evidence="15" type="ORF">GQ607_001906</name>
</gene>
<evidence type="ECO:0000256" key="3">
    <source>
        <dbReference type="ARBA" id="ARBA00005760"/>
    </source>
</evidence>
<keyword evidence="16" id="KW-1185">Reference proteome</keyword>
<dbReference type="PANTHER" id="PTHR13269:SF6">
    <property type="entry name" value="NUCLEOPORIN NDC1"/>
    <property type="match status" value="1"/>
</dbReference>
<keyword evidence="5 14" id="KW-0812">Transmembrane</keyword>
<evidence type="ECO:0000256" key="5">
    <source>
        <dbReference type="ARBA" id="ARBA00022692"/>
    </source>
</evidence>
<reference evidence="15 16" key="1">
    <citation type="submission" date="2019-12" db="EMBL/GenBank/DDBJ databases">
        <title>A genome sequence resource for the geographically widespread anthracnose pathogen Colletotrichum asianum.</title>
        <authorList>
            <person name="Meng Y."/>
        </authorList>
    </citation>
    <scope>NUCLEOTIDE SEQUENCE [LARGE SCALE GENOMIC DNA]</scope>
    <source>
        <strain evidence="15 16">ICMP 18580</strain>
    </source>
</reference>
<dbReference type="AlphaFoldDB" id="A0A8H3WLX9"/>
<evidence type="ECO:0000256" key="13">
    <source>
        <dbReference type="SAM" id="MobiDB-lite"/>
    </source>
</evidence>
<evidence type="ECO:0000256" key="12">
    <source>
        <dbReference type="ARBA" id="ARBA00023242"/>
    </source>
</evidence>
<keyword evidence="11 14" id="KW-0472">Membrane</keyword>
<evidence type="ECO:0000313" key="15">
    <source>
        <dbReference type="EMBL" id="KAF0331036.1"/>
    </source>
</evidence>
<feature type="transmembrane region" description="Helical" evidence="14">
    <location>
        <begin position="57"/>
        <end position="77"/>
    </location>
</feature>
<feature type="region of interest" description="Disordered" evidence="13">
    <location>
        <begin position="611"/>
        <end position="634"/>
    </location>
</feature>
<evidence type="ECO:0000256" key="6">
    <source>
        <dbReference type="ARBA" id="ARBA00022816"/>
    </source>
</evidence>
<proteinExistence type="inferred from homology"/>
<dbReference type="GO" id="GO:0015031">
    <property type="term" value="P:protein transport"/>
    <property type="evidence" value="ECO:0007669"/>
    <property type="project" value="UniProtKB-KW"/>
</dbReference>
<dbReference type="GO" id="GO:0106166">
    <property type="term" value="F:spindle pole body-nuclear membrane anchor activity"/>
    <property type="evidence" value="ECO:0007669"/>
    <property type="project" value="TreeGrafter"/>
</dbReference>
<keyword evidence="6" id="KW-0509">mRNA transport</keyword>
<feature type="transmembrane region" description="Helical" evidence="14">
    <location>
        <begin position="29"/>
        <end position="51"/>
    </location>
</feature>
<feature type="compositionally biased region" description="Basic and acidic residues" evidence="13">
    <location>
        <begin position="611"/>
        <end position="626"/>
    </location>
</feature>
<feature type="region of interest" description="Disordered" evidence="13">
    <location>
        <begin position="376"/>
        <end position="414"/>
    </location>
</feature>
<comment type="caution">
    <text evidence="15">The sequence shown here is derived from an EMBL/GenBank/DDBJ whole genome shotgun (WGS) entry which is preliminary data.</text>
</comment>
<dbReference type="GO" id="GO:0070762">
    <property type="term" value="C:nuclear pore transmembrane ring"/>
    <property type="evidence" value="ECO:0007669"/>
    <property type="project" value="TreeGrafter"/>
</dbReference>
<evidence type="ECO:0000256" key="9">
    <source>
        <dbReference type="ARBA" id="ARBA00023010"/>
    </source>
</evidence>
<comment type="subcellular location">
    <subcellularLocation>
        <location evidence="1">Nucleus membrane</location>
        <topology evidence="1">Multi-pass membrane protein</topology>
    </subcellularLocation>
    <subcellularLocation>
        <location evidence="2">Nucleus</location>
        <location evidence="2">Nuclear pore complex</location>
    </subcellularLocation>
</comment>
<name>A0A8H3WLX9_9PEZI</name>
<evidence type="ECO:0000256" key="11">
    <source>
        <dbReference type="ARBA" id="ARBA00023136"/>
    </source>
</evidence>
<evidence type="ECO:0000256" key="10">
    <source>
        <dbReference type="ARBA" id="ARBA00023132"/>
    </source>
</evidence>
<dbReference type="GO" id="GO:0006999">
    <property type="term" value="P:nuclear pore organization"/>
    <property type="evidence" value="ECO:0007669"/>
    <property type="project" value="TreeGrafter"/>
</dbReference>
<feature type="transmembrane region" description="Helical" evidence="14">
    <location>
        <begin position="213"/>
        <end position="240"/>
    </location>
</feature>
<keyword evidence="8 14" id="KW-1133">Transmembrane helix</keyword>
<organism evidence="15 16">
    <name type="scientific">Colletotrichum asianum</name>
    <dbReference type="NCBI Taxonomy" id="702518"/>
    <lineage>
        <taxon>Eukaryota</taxon>
        <taxon>Fungi</taxon>
        <taxon>Dikarya</taxon>
        <taxon>Ascomycota</taxon>
        <taxon>Pezizomycotina</taxon>
        <taxon>Sordariomycetes</taxon>
        <taxon>Hypocreomycetidae</taxon>
        <taxon>Glomerellales</taxon>
        <taxon>Glomerellaceae</taxon>
        <taxon>Colletotrichum</taxon>
        <taxon>Colletotrichum gloeosporioides species complex</taxon>
    </lineage>
</organism>
<evidence type="ECO:0000313" key="16">
    <source>
        <dbReference type="Proteomes" id="UP000434172"/>
    </source>
</evidence>
<keyword evidence="12" id="KW-0539">Nucleus</keyword>
<evidence type="ECO:0000256" key="8">
    <source>
        <dbReference type="ARBA" id="ARBA00022989"/>
    </source>
</evidence>
<protein>
    <submittedName>
        <fullName evidence="15">Nuclear envelope protein</fullName>
    </submittedName>
</protein>
<evidence type="ECO:0000256" key="1">
    <source>
        <dbReference type="ARBA" id="ARBA00004232"/>
    </source>
</evidence>
<sequence length="634" mass="71239">MAPATVRRAPYKDFLQPALHRRFSSTATILLALSYFQAIILSGWSSYFWTWFPIGPAGIRTLFIFICGLAILVLRISQYHVGVRAANSTFDAFTKFFFSLQTIETWMFYSFSSTLFSYIYLWALPETANLGVVTYYSGDRARANERTIFFFCYMGISAAVQALFHFYQDDDKILINVSRSKNGEAKSSGDSSATLKNVVGEIPAILAQAGSRAFANILVTSVVYFFLLRSWAWGWALFFLRPFYNLPKTNMLPPSQPVDIHLFVRCFIAGFLISSAWKTANHAFSTFMVKEPLKNGKPLTSESKDPNGSLLNGLKSKKSQIRCFALWELAHIARSDDVRRKAIYEDIDRKDGSMWSQVFVLCLEVVKSIEKRVDEYGKPPAAPAPPAEPEQVRARSSAPLKEDPIFQSKPANKSMRGEVEKALTSVGRHPGHSPVSQLSPLAKKTLRGARDKVLSKEQQEALSSPQLRTQIQTWALTIVGNEYVGWIFRQEFRNRLTAVILGSPYSELSQYINAVDVLSLFLVNSIQEDKFGNVHRDVASVIRNFTVIINKIEAFKANFPVHWTDIHGSRATPEVDGVLSALKTGLAQVVAEFEPYASDLRLSRTDIRLAKEASTEASPTEKDRPLLPEMQQAR</sequence>
<keyword evidence="10" id="KW-0906">Nuclear pore complex</keyword>
<keyword evidence="9" id="KW-0811">Translocation</keyword>
<evidence type="ECO:0000256" key="2">
    <source>
        <dbReference type="ARBA" id="ARBA00004567"/>
    </source>
</evidence>
<comment type="similarity">
    <text evidence="3">Belongs to the NDC1 family.</text>
</comment>
<dbReference type="PANTHER" id="PTHR13269">
    <property type="entry name" value="NUCLEOPORIN NDC1"/>
    <property type="match status" value="1"/>
</dbReference>
<evidence type="ECO:0000256" key="4">
    <source>
        <dbReference type="ARBA" id="ARBA00022448"/>
    </source>
</evidence>
<dbReference type="OrthoDB" id="67850at2759"/>
<dbReference type="GO" id="GO:0051028">
    <property type="term" value="P:mRNA transport"/>
    <property type="evidence" value="ECO:0007669"/>
    <property type="project" value="UniProtKB-KW"/>
</dbReference>
<feature type="transmembrane region" description="Helical" evidence="14">
    <location>
        <begin position="148"/>
        <end position="167"/>
    </location>
</feature>
<dbReference type="InterPro" id="IPR019049">
    <property type="entry name" value="Nucleoporin_prot_Ndc1/Nup"/>
</dbReference>
<dbReference type="GO" id="GO:0031965">
    <property type="term" value="C:nuclear membrane"/>
    <property type="evidence" value="ECO:0007669"/>
    <property type="project" value="UniProtKB-SubCell"/>
</dbReference>